<dbReference type="EMBL" id="CP001275">
    <property type="protein sequence ID" value="ACM06202.1"/>
    <property type="molecule type" value="Genomic_DNA"/>
</dbReference>
<name>B9KZ50_THERP</name>
<dbReference type="Proteomes" id="UP000000447">
    <property type="component" value="Chromosome"/>
</dbReference>
<accession>B9KZ50</accession>
<evidence type="ECO:0000313" key="1">
    <source>
        <dbReference type="EMBL" id="ACM06202.1"/>
    </source>
</evidence>
<sequence>MRRFLDILLGRAARPAPAKLEGLLAIASAAITMEAQLGFRPCRMAGMVFKPIESVYFERAQEELEELLRIAVRETQSRFRLSTDSYRYRWVILEDPDFEDLVATIQAASQILTEHGFGEQLLAAVFRFDDQQGQPLFWIYQYKLGAFTPFAPRKGRQRDEALELRLAAVLEHELPIERRPELWYALWDIPFSVTQE</sequence>
<protein>
    <submittedName>
        <fullName evidence="1">Uncharacterized protein</fullName>
    </submittedName>
</protein>
<dbReference type="STRING" id="309801.trd_0762"/>
<proteinExistence type="predicted"/>
<evidence type="ECO:0000313" key="2">
    <source>
        <dbReference type="Proteomes" id="UP000000447"/>
    </source>
</evidence>
<dbReference type="AlphaFoldDB" id="B9KZ50"/>
<dbReference type="OrthoDB" id="159886at2"/>
<dbReference type="eggNOG" id="ENOG5031PZA">
    <property type="taxonomic scope" value="Bacteria"/>
</dbReference>
<keyword evidence="2" id="KW-1185">Reference proteome</keyword>
<gene>
    <name evidence="1" type="ordered locus">trd_0762</name>
</gene>
<organism evidence="1 2">
    <name type="scientific">Thermomicrobium roseum (strain ATCC 27502 / DSM 5159 / P-2)</name>
    <dbReference type="NCBI Taxonomy" id="309801"/>
    <lineage>
        <taxon>Bacteria</taxon>
        <taxon>Pseudomonadati</taxon>
        <taxon>Thermomicrobiota</taxon>
        <taxon>Thermomicrobia</taxon>
        <taxon>Thermomicrobiales</taxon>
        <taxon>Thermomicrobiaceae</taxon>
        <taxon>Thermomicrobium</taxon>
    </lineage>
</organism>
<dbReference type="InterPro" id="IPR054383">
    <property type="entry name" value="PspAB-like"/>
</dbReference>
<reference evidence="1 2" key="1">
    <citation type="journal article" date="2009" name="PLoS ONE">
        <title>Complete genome sequence of the aerobic CO-oxidizing thermophile Thermomicrobium roseum.</title>
        <authorList>
            <person name="Wu D."/>
            <person name="Raymond J."/>
            <person name="Wu M."/>
            <person name="Chatterji S."/>
            <person name="Ren Q."/>
            <person name="Graham J.E."/>
            <person name="Bryant D.A."/>
            <person name="Robb F."/>
            <person name="Colman A."/>
            <person name="Tallon L.J."/>
            <person name="Badger J.H."/>
            <person name="Madupu R."/>
            <person name="Ward N.L."/>
            <person name="Eisen J.A."/>
        </authorList>
    </citation>
    <scope>NUCLEOTIDE SEQUENCE [LARGE SCALE GENOMIC DNA]</scope>
    <source>
        <strain evidence="2">ATCC 27502 / DSM 5159 / P-2</strain>
    </source>
</reference>
<dbReference type="Pfam" id="PF22742">
    <property type="entry name" value="PspAB"/>
    <property type="match status" value="1"/>
</dbReference>
<dbReference type="KEGG" id="tro:trd_0762"/>
<dbReference type="HOGENOM" id="CLU_099871_0_0_0"/>
<dbReference type="RefSeq" id="WP_012642149.1">
    <property type="nucleotide sequence ID" value="NC_011959.1"/>
</dbReference>